<feature type="transmembrane region" description="Helical" evidence="2">
    <location>
        <begin position="400"/>
        <end position="419"/>
    </location>
</feature>
<keyword evidence="2" id="KW-0472">Membrane</keyword>
<dbReference type="RefSeq" id="WP_104431380.1">
    <property type="nucleotide sequence ID" value="NZ_PTJD01000002.1"/>
</dbReference>
<proteinExistence type="predicted"/>
<feature type="region of interest" description="Disordered" evidence="1">
    <location>
        <begin position="1016"/>
        <end position="1039"/>
    </location>
</feature>
<feature type="transmembrane region" description="Helical" evidence="2">
    <location>
        <begin position="284"/>
        <end position="304"/>
    </location>
</feature>
<evidence type="ECO:0008006" key="5">
    <source>
        <dbReference type="Google" id="ProtNLM"/>
    </source>
</evidence>
<feature type="transmembrane region" description="Helical" evidence="2">
    <location>
        <begin position="500"/>
        <end position="516"/>
    </location>
</feature>
<keyword evidence="2" id="KW-0812">Transmembrane</keyword>
<feature type="transmembrane region" description="Helical" evidence="2">
    <location>
        <begin position="111"/>
        <end position="132"/>
    </location>
</feature>
<sequence length="1039" mass="105940">MPLYRTALVFAILTGLLVLDRLEAGLARMHGEEHPSGGFGTVASPGSVVAPSDGLAVLRGWRAWAADPPLESLQPPGPLLGAYALVDLALVAVPLFLLLRWAARRSPAEPGGGVVAAVLGGARTAAAVYLAADVVETASLALLWHSLSSFGVGLLGAVSLLKLVALGLALAGIAVAWRERARAAGPRVPAVPGGRARSRSVALRGQAVVLALLLGVLVALSGNIGFQVDDVVVRAASSPLAASAATLAAAGLALVQWAGGRAALRAYADAPGQWALTERAARRLLAGGAAVLLAGVGVTALTALDGPLSAWASLGAPLAVAGAGVLLLAVLCRSEGLRTARYPQQQVVPEEETPEQEEARLGVERTLLLVLATAGPLALVAAILRAVVSLAVGGRFSGGLLLWALVMLAVVVLVGRLALRHSAPATAPDPDVPLLRWGAAAGAVVLLGFLADPVWTMPLGTVTVLFAGALALSVVVTALVLLGDRFAPPPPLRVLRLRRMPVLALVVLFVAATSVADREAPYYDVRLRGDAAPALLPLTDPPGATAPAGGVLPAWLAEQQPGPRAVPAGTRPTVPLVLVAGSGGGIRGAYWTALTMECLFGAHLAGDAQLGPVCPATPRASGVFLASGVSGSSVGLAMLRAEELRRDALPDAERAAESEALADGDRAPWLRPAFDADYVAPAVAATLFRDLPNSALRLPLPAWNRAASLERAWQERNPRLVAGTGASGVDGAGPRFPLLLFNGTSVEDGCRVAVSPLRLAPSSVPGPDCLTAGQFSAAGAAGRAPDGVLAATEDALTATCPRGGGSARDVRLSTAALLSARFPYVSPSGALLTCTEGTTSDERRTYVLDGGLLENSGADALVEVWAALEPQVRAVNADATQPFCVVPRLLLLDNSFADAGPWQAAARSPQLLAPAAGALGVLGGQASTAQQEAQIAVTRAVAEFDATVALPRAGTRCAPAGGEAVAHLFPRARPGSQAPLGWTLAEPSRLALRTALCGERNLRQLAVVDGWFGGGSGRPGGVRQQERECAERSPGEHYG</sequence>
<dbReference type="AlphaFoldDB" id="A0A2S6IUG3"/>
<feature type="transmembrane region" description="Helical" evidence="2">
    <location>
        <begin position="207"/>
        <end position="228"/>
    </location>
</feature>
<feature type="transmembrane region" description="Helical" evidence="2">
    <location>
        <begin position="367"/>
        <end position="388"/>
    </location>
</feature>
<comment type="caution">
    <text evidence="3">The sequence shown here is derived from an EMBL/GenBank/DDBJ whole genome shotgun (WGS) entry which is preliminary data.</text>
</comment>
<evidence type="ECO:0000313" key="4">
    <source>
        <dbReference type="Proteomes" id="UP000239485"/>
    </source>
</evidence>
<evidence type="ECO:0000256" key="1">
    <source>
        <dbReference type="SAM" id="MobiDB-lite"/>
    </source>
</evidence>
<feature type="transmembrane region" description="Helical" evidence="2">
    <location>
        <begin position="310"/>
        <end position="332"/>
    </location>
</feature>
<feature type="transmembrane region" description="Helical" evidence="2">
    <location>
        <begin position="240"/>
        <end position="264"/>
    </location>
</feature>
<name>A0A2S6IUG3_9ACTN</name>
<gene>
    <name evidence="3" type="ORF">CLV92_10262</name>
</gene>
<feature type="transmembrane region" description="Helical" evidence="2">
    <location>
        <begin position="152"/>
        <end position="177"/>
    </location>
</feature>
<feature type="transmembrane region" description="Helical" evidence="2">
    <location>
        <begin position="457"/>
        <end position="480"/>
    </location>
</feature>
<accession>A0A2S6IUG3</accession>
<dbReference type="Proteomes" id="UP000239485">
    <property type="component" value="Unassembled WGS sequence"/>
</dbReference>
<keyword evidence="4" id="KW-1185">Reference proteome</keyword>
<dbReference type="OrthoDB" id="581211at2"/>
<feature type="transmembrane region" description="Helical" evidence="2">
    <location>
        <begin position="431"/>
        <end position="451"/>
    </location>
</feature>
<feature type="transmembrane region" description="Helical" evidence="2">
    <location>
        <begin position="80"/>
        <end position="99"/>
    </location>
</feature>
<reference evidence="3 4" key="1">
    <citation type="submission" date="2018-02" db="EMBL/GenBank/DDBJ databases">
        <title>Genomic Encyclopedia of Archaeal and Bacterial Type Strains, Phase II (KMG-II): from individual species to whole genera.</title>
        <authorList>
            <person name="Goeker M."/>
        </authorList>
    </citation>
    <scope>NUCLEOTIDE SEQUENCE [LARGE SCALE GENOMIC DNA]</scope>
    <source>
        <strain evidence="3 4">DSM 22857</strain>
    </source>
</reference>
<evidence type="ECO:0000256" key="2">
    <source>
        <dbReference type="SAM" id="Phobius"/>
    </source>
</evidence>
<evidence type="ECO:0000313" key="3">
    <source>
        <dbReference type="EMBL" id="PPK97912.1"/>
    </source>
</evidence>
<keyword evidence="2" id="KW-1133">Transmembrane helix</keyword>
<feature type="compositionally biased region" description="Basic and acidic residues" evidence="1">
    <location>
        <begin position="1024"/>
        <end position="1039"/>
    </location>
</feature>
<protein>
    <recommendedName>
        <fullName evidence="5">Patatin-like phospholipase</fullName>
    </recommendedName>
</protein>
<dbReference type="EMBL" id="PTJD01000002">
    <property type="protein sequence ID" value="PPK97912.1"/>
    <property type="molecule type" value="Genomic_DNA"/>
</dbReference>
<organism evidence="3 4">
    <name type="scientific">Kineococcus xinjiangensis</name>
    <dbReference type="NCBI Taxonomy" id="512762"/>
    <lineage>
        <taxon>Bacteria</taxon>
        <taxon>Bacillati</taxon>
        <taxon>Actinomycetota</taxon>
        <taxon>Actinomycetes</taxon>
        <taxon>Kineosporiales</taxon>
        <taxon>Kineosporiaceae</taxon>
        <taxon>Kineococcus</taxon>
    </lineage>
</organism>